<sequence>MQNRGFNGQRALAPPGPATMAAAARSDGAAPPPSTREVTQRVTLVGTGTVPTHDSVVAFERVTSGGHVIDAGITDPVFDRDGAFRLSSSLELREGATYHHYNPLDRAVSGARGRPEPELRGRYSGREAAGADRKPRFRRSHLLLPPPGDN</sequence>
<gene>
    <name evidence="2" type="ORF">O159_03600</name>
</gene>
<evidence type="ECO:0000313" key="2">
    <source>
        <dbReference type="EMBL" id="AGW40575.1"/>
    </source>
</evidence>
<proteinExistence type="predicted"/>
<dbReference type="AlphaFoldDB" id="U3P2N2"/>
<dbReference type="HOGENOM" id="CLU_1738256_0_0_11"/>
<reference evidence="2 3" key="1">
    <citation type="journal article" date="2013" name="Genome Announc.">
        <title>Complete Genome Sequence of Leifsonia xyli subsp. cynodontis Strain DSM46306, a Gram-Positive Bacterial Pathogen of Grasses.</title>
        <authorList>
            <person name="Monteiro-Vitorello C.B."/>
            <person name="Zerillo M.M."/>
            <person name="Van Sluys M.A."/>
            <person name="Camargo L.E."/>
            <person name="Kitajima J.P."/>
        </authorList>
    </citation>
    <scope>NUCLEOTIDE SEQUENCE [LARGE SCALE GENOMIC DNA]</scope>
    <source>
        <strain evidence="2 3">DSM 46306</strain>
    </source>
</reference>
<dbReference type="PATRIC" id="fig|1389489.3.peg.342"/>
<keyword evidence="3" id="KW-1185">Reference proteome</keyword>
<feature type="compositionally biased region" description="Basic and acidic residues" evidence="1">
    <location>
        <begin position="113"/>
        <end position="134"/>
    </location>
</feature>
<dbReference type="STRING" id="1389489.O159_03600"/>
<dbReference type="OrthoDB" id="9978240at2"/>
<evidence type="ECO:0000256" key="1">
    <source>
        <dbReference type="SAM" id="MobiDB-lite"/>
    </source>
</evidence>
<protein>
    <submittedName>
        <fullName evidence="2">Uncharacterized protein</fullName>
    </submittedName>
</protein>
<feature type="region of interest" description="Disordered" evidence="1">
    <location>
        <begin position="106"/>
        <end position="150"/>
    </location>
</feature>
<feature type="compositionally biased region" description="Low complexity" evidence="1">
    <location>
        <begin position="18"/>
        <end position="29"/>
    </location>
</feature>
<name>U3P2N2_LEIXC</name>
<organism evidence="2 3">
    <name type="scientific">Leifsonia xyli subsp. cynodontis DSM 46306</name>
    <dbReference type="NCBI Taxonomy" id="1389489"/>
    <lineage>
        <taxon>Bacteria</taxon>
        <taxon>Bacillati</taxon>
        <taxon>Actinomycetota</taxon>
        <taxon>Actinomycetes</taxon>
        <taxon>Micrococcales</taxon>
        <taxon>Microbacteriaceae</taxon>
        <taxon>Leifsonia</taxon>
    </lineage>
</organism>
<dbReference type="RefSeq" id="WP_021754018.1">
    <property type="nucleotide sequence ID" value="NC_022438.1"/>
</dbReference>
<feature type="region of interest" description="Disordered" evidence="1">
    <location>
        <begin position="1"/>
        <end position="38"/>
    </location>
</feature>
<dbReference type="KEGG" id="lxy:O159_03600"/>
<dbReference type="EMBL" id="CP006734">
    <property type="protein sequence ID" value="AGW40575.1"/>
    <property type="molecule type" value="Genomic_DNA"/>
</dbReference>
<evidence type="ECO:0000313" key="3">
    <source>
        <dbReference type="Proteomes" id="UP000016743"/>
    </source>
</evidence>
<dbReference type="Proteomes" id="UP000016743">
    <property type="component" value="Chromosome"/>
</dbReference>
<accession>U3P2N2</accession>